<evidence type="ECO:0000256" key="3">
    <source>
        <dbReference type="ARBA" id="ARBA00022448"/>
    </source>
</evidence>
<feature type="transmembrane region" description="Helical" evidence="8">
    <location>
        <begin position="102"/>
        <end position="123"/>
    </location>
</feature>
<feature type="transmembrane region" description="Helical" evidence="8">
    <location>
        <begin position="247"/>
        <end position="265"/>
    </location>
</feature>
<dbReference type="NCBIfam" id="TIGR00688">
    <property type="entry name" value="rarD"/>
    <property type="match status" value="1"/>
</dbReference>
<keyword evidence="3" id="KW-0813">Transport</keyword>
<feature type="transmembrane region" description="Helical" evidence="8">
    <location>
        <begin position="271"/>
        <end position="289"/>
    </location>
</feature>
<sequence length="301" mass="33609">MNNDNRETYYKGLRQIMLCMILWGVLPVYWKSLLPINSWIVILYRMVMVFLCALIYAMKGRSLKEIFGPLRDKRRAGKFLAAGVIITFNWSVYIWAVNSGRIIQASTGYYIEPMFVALFGMIFFKEKLTIYKTISLACAFAAVLIMLVHYGELPGVALLLALSFSAYSAIKKSVDEPPAISLTYETVFLAPFALGAILFLEINGRGALSQGQPYQYVLLLLCGLATVIPLGLFAAAAQKIPMFTLGVAEYLSPTISLLIGIFIYHEPMDRVQLFALAVIWAGLVFFTIGEFRALRNSESGN</sequence>
<evidence type="ECO:0000313" key="10">
    <source>
        <dbReference type="EMBL" id="MST68836.1"/>
    </source>
</evidence>
<dbReference type="PANTHER" id="PTHR22911">
    <property type="entry name" value="ACYL-MALONYL CONDENSING ENZYME-RELATED"/>
    <property type="match status" value="1"/>
</dbReference>
<feature type="transmembrane region" description="Helical" evidence="8">
    <location>
        <begin position="79"/>
        <end position="96"/>
    </location>
</feature>
<dbReference type="PANTHER" id="PTHR22911:SF137">
    <property type="entry name" value="SOLUTE CARRIER FAMILY 35 MEMBER G2-RELATED"/>
    <property type="match status" value="1"/>
</dbReference>
<gene>
    <name evidence="10" type="primary">rarD</name>
    <name evidence="10" type="ORF">FYJ66_04420</name>
</gene>
<name>A0A6A8MBX9_9FIRM</name>
<dbReference type="GO" id="GO:0005886">
    <property type="term" value="C:plasma membrane"/>
    <property type="evidence" value="ECO:0007669"/>
    <property type="project" value="UniProtKB-SubCell"/>
</dbReference>
<feature type="transmembrane region" description="Helical" evidence="8">
    <location>
        <begin position="130"/>
        <end position="147"/>
    </location>
</feature>
<feature type="domain" description="EamA" evidence="9">
    <location>
        <begin position="157"/>
        <end position="287"/>
    </location>
</feature>
<evidence type="ECO:0000259" key="9">
    <source>
        <dbReference type="Pfam" id="PF00892"/>
    </source>
</evidence>
<evidence type="ECO:0000256" key="4">
    <source>
        <dbReference type="ARBA" id="ARBA00022475"/>
    </source>
</evidence>
<dbReference type="Pfam" id="PF00892">
    <property type="entry name" value="EamA"/>
    <property type="match status" value="2"/>
</dbReference>
<feature type="transmembrane region" description="Helical" evidence="8">
    <location>
        <begin position="12"/>
        <end position="30"/>
    </location>
</feature>
<dbReference type="InterPro" id="IPR004626">
    <property type="entry name" value="RarD"/>
</dbReference>
<accession>A0A6A8MBX9</accession>
<dbReference type="InterPro" id="IPR000620">
    <property type="entry name" value="EamA_dom"/>
</dbReference>
<evidence type="ECO:0000256" key="5">
    <source>
        <dbReference type="ARBA" id="ARBA00022692"/>
    </source>
</evidence>
<keyword evidence="5 8" id="KW-0812">Transmembrane</keyword>
<comment type="similarity">
    <text evidence="2">Belongs to the EamA transporter family.</text>
</comment>
<keyword evidence="6 8" id="KW-1133">Transmembrane helix</keyword>
<evidence type="ECO:0000256" key="8">
    <source>
        <dbReference type="SAM" id="Phobius"/>
    </source>
</evidence>
<protein>
    <submittedName>
        <fullName evidence="10">EamA family transporter RarD</fullName>
    </submittedName>
</protein>
<comment type="caution">
    <text evidence="10">The sequence shown here is derived from an EMBL/GenBank/DDBJ whole genome shotgun (WGS) entry which is preliminary data.</text>
</comment>
<evidence type="ECO:0000256" key="1">
    <source>
        <dbReference type="ARBA" id="ARBA00004651"/>
    </source>
</evidence>
<feature type="transmembrane region" description="Helical" evidence="8">
    <location>
        <begin position="36"/>
        <end position="58"/>
    </location>
</feature>
<dbReference type="InterPro" id="IPR037185">
    <property type="entry name" value="EmrE-like"/>
</dbReference>
<feature type="domain" description="EamA" evidence="9">
    <location>
        <begin position="15"/>
        <end position="147"/>
    </location>
</feature>
<evidence type="ECO:0000256" key="7">
    <source>
        <dbReference type="ARBA" id="ARBA00023136"/>
    </source>
</evidence>
<keyword evidence="4" id="KW-1003">Cell membrane</keyword>
<feature type="transmembrane region" description="Helical" evidence="8">
    <location>
        <begin position="214"/>
        <end position="235"/>
    </location>
</feature>
<proteinExistence type="inferred from homology"/>
<reference evidence="10" key="1">
    <citation type="submission" date="2019-09" db="EMBL/GenBank/DDBJ databases">
        <title>In-depth cultivation of the pig gut microbiome towards novel bacterial diversity and tailored functional studies.</title>
        <authorList>
            <person name="Wylensek D."/>
            <person name="Hitch T.C.A."/>
            <person name="Clavel T."/>
        </authorList>
    </citation>
    <scope>NUCLEOTIDE SEQUENCE</scope>
    <source>
        <strain evidence="10">RF-744-FAT-WT-3</strain>
    </source>
</reference>
<dbReference type="EMBL" id="VUNB01000003">
    <property type="protein sequence ID" value="MST68836.1"/>
    <property type="molecule type" value="Genomic_DNA"/>
</dbReference>
<organism evidence="10">
    <name type="scientific">Baileyella intestinalis</name>
    <dbReference type="NCBI Taxonomy" id="2606709"/>
    <lineage>
        <taxon>Bacteria</taxon>
        <taxon>Bacillati</taxon>
        <taxon>Bacillota</taxon>
        <taxon>Clostridia</taxon>
        <taxon>Peptostreptococcales</taxon>
        <taxon>Anaerovoracaceae</taxon>
        <taxon>Baileyella</taxon>
    </lineage>
</organism>
<dbReference type="RefSeq" id="WP_154572304.1">
    <property type="nucleotide sequence ID" value="NZ_VUNB01000003.1"/>
</dbReference>
<evidence type="ECO:0000256" key="6">
    <source>
        <dbReference type="ARBA" id="ARBA00022989"/>
    </source>
</evidence>
<dbReference type="AlphaFoldDB" id="A0A6A8MBX9"/>
<keyword evidence="7 8" id="KW-0472">Membrane</keyword>
<comment type="subcellular location">
    <subcellularLocation>
        <location evidence="1">Cell membrane</location>
        <topology evidence="1">Multi-pass membrane protein</topology>
    </subcellularLocation>
</comment>
<feature type="transmembrane region" description="Helical" evidence="8">
    <location>
        <begin position="182"/>
        <end position="202"/>
    </location>
</feature>
<dbReference type="SUPFAM" id="SSF103481">
    <property type="entry name" value="Multidrug resistance efflux transporter EmrE"/>
    <property type="match status" value="2"/>
</dbReference>
<dbReference type="Gene3D" id="1.10.3730.20">
    <property type="match status" value="1"/>
</dbReference>
<evidence type="ECO:0000256" key="2">
    <source>
        <dbReference type="ARBA" id="ARBA00007362"/>
    </source>
</evidence>